<dbReference type="SUPFAM" id="SSF53335">
    <property type="entry name" value="S-adenosyl-L-methionine-dependent methyltransferases"/>
    <property type="match status" value="1"/>
</dbReference>
<evidence type="ECO:0000259" key="1">
    <source>
        <dbReference type="Pfam" id="PF13649"/>
    </source>
</evidence>
<dbReference type="EMBL" id="CP003379">
    <property type="protein sequence ID" value="AFL89255.1"/>
    <property type="molecule type" value="Genomic_DNA"/>
</dbReference>
<feature type="domain" description="Methyltransferase" evidence="1">
    <location>
        <begin position="51"/>
        <end position="145"/>
    </location>
</feature>
<keyword evidence="3" id="KW-1185">Reference proteome</keyword>
<dbReference type="GO" id="GO:0032259">
    <property type="term" value="P:methylation"/>
    <property type="evidence" value="ECO:0007669"/>
    <property type="project" value="UniProtKB-KW"/>
</dbReference>
<dbReference type="InterPro" id="IPR029063">
    <property type="entry name" value="SAM-dependent_MTases_sf"/>
</dbReference>
<dbReference type="STRING" id="926566.Terro_3023"/>
<dbReference type="KEGG" id="trs:Terro_3023"/>
<evidence type="ECO:0000313" key="3">
    <source>
        <dbReference type="Proteomes" id="UP000006056"/>
    </source>
</evidence>
<gene>
    <name evidence="2" type="ordered locus">Terro_3023</name>
</gene>
<dbReference type="InterPro" id="IPR041698">
    <property type="entry name" value="Methyltransf_25"/>
</dbReference>
<dbReference type="Proteomes" id="UP000006056">
    <property type="component" value="Chromosome"/>
</dbReference>
<accession>I3ZJ37</accession>
<dbReference type="Pfam" id="PF13649">
    <property type="entry name" value="Methyltransf_25"/>
    <property type="match status" value="1"/>
</dbReference>
<keyword evidence="2" id="KW-0808">Transferase</keyword>
<keyword evidence="2" id="KW-0489">Methyltransferase</keyword>
<sequence length="254" mass="27672">MSGGVEHFYDSLADAYHLIFEDWDAAIARQAGVLDALIKNKLGLQQIRLHDCACGIGTQAVGLAALGYEVSGSDLSRTAIRRASSEAVKRGLAIQFEVSDMTGLAGYPSGCFDVLGAFDNALPHLSADQMTAAASSFSRVLCSNGLFIASIRDYDNLIQTRPEFQGPSFFGKPGSRRIVHQVWDWVTPGSYDLHLYISLQQDEGWEVLHFASRYRCMLRAEVAAALRSAGFAGVEWLMPSATGYYQPIVIARAP</sequence>
<dbReference type="GO" id="GO:0008168">
    <property type="term" value="F:methyltransferase activity"/>
    <property type="evidence" value="ECO:0007669"/>
    <property type="project" value="UniProtKB-KW"/>
</dbReference>
<proteinExistence type="predicted"/>
<protein>
    <submittedName>
        <fullName evidence="2">Methyltransferase family protein</fullName>
    </submittedName>
</protein>
<dbReference type="Gene3D" id="2.20.25.110">
    <property type="entry name" value="S-adenosyl-L-methionine-dependent methyltransferases"/>
    <property type="match status" value="1"/>
</dbReference>
<dbReference type="Gene3D" id="3.40.50.150">
    <property type="entry name" value="Vaccinia Virus protein VP39"/>
    <property type="match status" value="1"/>
</dbReference>
<dbReference type="eggNOG" id="COG2227">
    <property type="taxonomic scope" value="Bacteria"/>
</dbReference>
<name>I3ZJ37_TERRK</name>
<dbReference type="HOGENOM" id="CLU_069129_8_1_0"/>
<evidence type="ECO:0000313" key="2">
    <source>
        <dbReference type="EMBL" id="AFL89255.1"/>
    </source>
</evidence>
<dbReference type="AlphaFoldDB" id="I3ZJ37"/>
<reference evidence="2 3" key="1">
    <citation type="submission" date="2012-06" db="EMBL/GenBank/DDBJ databases">
        <title>Complete genome of Terriglobus roseus DSM 18391.</title>
        <authorList>
            <consortium name="US DOE Joint Genome Institute (JGI-PGF)"/>
            <person name="Lucas S."/>
            <person name="Copeland A."/>
            <person name="Lapidus A."/>
            <person name="Glavina del Rio T."/>
            <person name="Dalin E."/>
            <person name="Tice H."/>
            <person name="Bruce D."/>
            <person name="Goodwin L."/>
            <person name="Pitluck S."/>
            <person name="Peters L."/>
            <person name="Mikhailova N."/>
            <person name="Munk A.C.C."/>
            <person name="Kyrpides N."/>
            <person name="Mavromatis K."/>
            <person name="Ivanova N."/>
            <person name="Brettin T."/>
            <person name="Detter J.C."/>
            <person name="Han C."/>
            <person name="Larimer F."/>
            <person name="Land M."/>
            <person name="Hauser L."/>
            <person name="Markowitz V."/>
            <person name="Cheng J.-F."/>
            <person name="Hugenholtz P."/>
            <person name="Woyke T."/>
            <person name="Wu D."/>
            <person name="Brambilla E."/>
            <person name="Klenk H.-P."/>
            <person name="Eisen J.A."/>
        </authorList>
    </citation>
    <scope>NUCLEOTIDE SEQUENCE [LARGE SCALE GENOMIC DNA]</scope>
    <source>
        <strain evidence="3">DSM 18391 / NRRL B-41598 / KBS 63</strain>
    </source>
</reference>
<organism evidence="2 3">
    <name type="scientific">Terriglobus roseus (strain DSM 18391 / NRRL B-41598 / KBS 63)</name>
    <dbReference type="NCBI Taxonomy" id="926566"/>
    <lineage>
        <taxon>Bacteria</taxon>
        <taxon>Pseudomonadati</taxon>
        <taxon>Acidobacteriota</taxon>
        <taxon>Terriglobia</taxon>
        <taxon>Terriglobales</taxon>
        <taxon>Acidobacteriaceae</taxon>
        <taxon>Terriglobus</taxon>
    </lineage>
</organism>